<dbReference type="Proteomes" id="UP001209885">
    <property type="component" value="Unassembled WGS sequence"/>
</dbReference>
<comment type="caution">
    <text evidence="2">The sequence shown here is derived from an EMBL/GenBank/DDBJ whole genome shotgun (WGS) entry which is preliminary data.</text>
</comment>
<evidence type="ECO:0000256" key="1">
    <source>
        <dbReference type="SAM" id="Phobius"/>
    </source>
</evidence>
<feature type="transmembrane region" description="Helical" evidence="1">
    <location>
        <begin position="131"/>
        <end position="148"/>
    </location>
</feature>
<feature type="transmembrane region" description="Helical" evidence="1">
    <location>
        <begin position="102"/>
        <end position="119"/>
    </location>
</feature>
<feature type="transmembrane region" description="Helical" evidence="1">
    <location>
        <begin position="64"/>
        <end position="81"/>
    </location>
</feature>
<reference evidence="2 3" key="1">
    <citation type="submission" date="2022-11" db="EMBL/GenBank/DDBJ databases">
        <title>The characterization of three novel Bacteroidetes species and genomic analysis of their roles in tidal elemental geochemical cycles.</title>
        <authorList>
            <person name="Ma K."/>
        </authorList>
    </citation>
    <scope>NUCLEOTIDE SEQUENCE [LARGE SCALE GENOMIC DNA]</scope>
    <source>
        <strain evidence="2 3">M17</strain>
    </source>
</reference>
<gene>
    <name evidence="2" type="ORF">OO013_03930</name>
</gene>
<dbReference type="EMBL" id="JAPFQN010000003">
    <property type="protein sequence ID" value="MCX2742998.1"/>
    <property type="molecule type" value="Genomic_DNA"/>
</dbReference>
<sequence length="225" mass="25510">MIKAGFILLSLLMIVSPIVLFLKATDDKLKLIKRYIIIIFLWLVYVLGLSFSGVLLNFDLPPRIPLLIILPSILLSILLTGQPIFKRNLNQFSPNFPINVQAYRIAVELLILGAILYGYFPEGVSFDGTNYDILVGLTAPVIGVLFMRDKITRKWVLAWNIGALIILTFTGYSFVSTYYIHPEFSSDVSRELLTEFPFILLPGLLLPLAIFYHIVSIRQSIINKF</sequence>
<protein>
    <recommendedName>
        <fullName evidence="4">Lycopene cyclase domain-containing protein</fullName>
    </recommendedName>
</protein>
<feature type="transmembrane region" description="Helical" evidence="1">
    <location>
        <begin position="155"/>
        <end position="176"/>
    </location>
</feature>
<feature type="transmembrane region" description="Helical" evidence="1">
    <location>
        <begin position="35"/>
        <end position="58"/>
    </location>
</feature>
<proteinExistence type="predicted"/>
<feature type="transmembrane region" description="Helical" evidence="1">
    <location>
        <begin position="196"/>
        <end position="215"/>
    </location>
</feature>
<evidence type="ECO:0000313" key="3">
    <source>
        <dbReference type="Proteomes" id="UP001209885"/>
    </source>
</evidence>
<keyword evidence="1" id="KW-0472">Membrane</keyword>
<keyword evidence="1" id="KW-1133">Transmembrane helix</keyword>
<evidence type="ECO:0008006" key="4">
    <source>
        <dbReference type="Google" id="ProtNLM"/>
    </source>
</evidence>
<keyword evidence="3" id="KW-1185">Reference proteome</keyword>
<name>A0ABT3RNA0_9BACT</name>
<evidence type="ECO:0000313" key="2">
    <source>
        <dbReference type="EMBL" id="MCX2742998.1"/>
    </source>
</evidence>
<keyword evidence="1" id="KW-0812">Transmembrane</keyword>
<accession>A0ABT3RNA0</accession>
<dbReference type="RefSeq" id="WP_266055362.1">
    <property type="nucleotide sequence ID" value="NZ_JAPFQN010000003.1"/>
</dbReference>
<feature type="transmembrane region" description="Helical" evidence="1">
    <location>
        <begin position="6"/>
        <end position="23"/>
    </location>
</feature>
<organism evidence="2 3">
    <name type="scientific">Mangrovivirga halotolerans</name>
    <dbReference type="NCBI Taxonomy" id="2993936"/>
    <lineage>
        <taxon>Bacteria</taxon>
        <taxon>Pseudomonadati</taxon>
        <taxon>Bacteroidota</taxon>
        <taxon>Cytophagia</taxon>
        <taxon>Cytophagales</taxon>
        <taxon>Mangrovivirgaceae</taxon>
        <taxon>Mangrovivirga</taxon>
    </lineage>
</organism>